<evidence type="ECO:0000256" key="3">
    <source>
        <dbReference type="ARBA" id="ARBA00012970"/>
    </source>
</evidence>
<dbReference type="InterPro" id="IPR015896">
    <property type="entry name" value="4pyrrol_synth_GluRdtase_dimer"/>
</dbReference>
<dbReference type="NCBIfam" id="TIGR01035">
    <property type="entry name" value="hemA"/>
    <property type="match status" value="1"/>
</dbReference>
<dbReference type="SUPFAM" id="SSF51735">
    <property type="entry name" value="NAD(P)-binding Rossmann-fold domains"/>
    <property type="match status" value="1"/>
</dbReference>
<keyword evidence="18" id="KW-1185">Reference proteome</keyword>
<feature type="domain" description="Glutamyl-tRNA reductase N-terminal" evidence="16">
    <location>
        <begin position="6"/>
        <end position="156"/>
    </location>
</feature>
<evidence type="ECO:0000256" key="4">
    <source>
        <dbReference type="ARBA" id="ARBA00022857"/>
    </source>
</evidence>
<proteinExistence type="inferred from homology"/>
<feature type="domain" description="Tetrapyrrole biosynthesis glutamyl-tRNA reductase dimerisation" evidence="14">
    <location>
        <begin position="318"/>
        <end position="417"/>
    </location>
</feature>
<evidence type="ECO:0000256" key="11">
    <source>
        <dbReference type="PIRSR" id="PIRSR000445-3"/>
    </source>
</evidence>
<name>A0A2T0UN19_9MICO</name>
<evidence type="ECO:0000313" key="17">
    <source>
        <dbReference type="EMBL" id="PRY59325.1"/>
    </source>
</evidence>
<keyword evidence="6 8" id="KW-0627">Porphyrin biosynthesis</keyword>
<keyword evidence="4 8" id="KW-0521">NADP</keyword>
<evidence type="ECO:0000256" key="10">
    <source>
        <dbReference type="PIRSR" id="PIRSR000445-2"/>
    </source>
</evidence>
<dbReference type="Gene3D" id="3.40.50.720">
    <property type="entry name" value="NAD(P)-binding Rossmann-like Domain"/>
    <property type="match status" value="1"/>
</dbReference>
<evidence type="ECO:0000256" key="8">
    <source>
        <dbReference type="HAMAP-Rule" id="MF_00087"/>
    </source>
</evidence>
<evidence type="ECO:0000259" key="15">
    <source>
        <dbReference type="Pfam" id="PF01488"/>
    </source>
</evidence>
<dbReference type="PANTHER" id="PTHR43013:SF1">
    <property type="entry name" value="GLUTAMYL-TRNA REDUCTASE"/>
    <property type="match status" value="1"/>
</dbReference>
<dbReference type="NCBIfam" id="NF000744">
    <property type="entry name" value="PRK00045.1-3"/>
    <property type="match status" value="1"/>
</dbReference>
<feature type="binding site" evidence="8 10">
    <location>
        <begin position="114"/>
        <end position="116"/>
    </location>
    <ligand>
        <name>substrate</name>
    </ligand>
</feature>
<dbReference type="InterPro" id="IPR000343">
    <property type="entry name" value="4pyrrol_synth_GluRdtase"/>
</dbReference>
<evidence type="ECO:0000256" key="6">
    <source>
        <dbReference type="ARBA" id="ARBA00023244"/>
    </source>
</evidence>
<comment type="miscellaneous">
    <text evidence="8">During catalysis, the active site Cys acts as a nucleophile attacking the alpha-carbonyl group of tRNA-bound glutamate with the formation of a thioester intermediate between enzyme and glutamate, and the concomitant release of tRNA(Glu). The thioester intermediate is finally reduced by direct hydride transfer from NADPH, to form the product GSA.</text>
</comment>
<evidence type="ECO:0000256" key="1">
    <source>
        <dbReference type="ARBA" id="ARBA00005059"/>
    </source>
</evidence>
<dbReference type="InterPro" id="IPR018214">
    <property type="entry name" value="GluRdtase_CS"/>
</dbReference>
<evidence type="ECO:0000256" key="2">
    <source>
        <dbReference type="ARBA" id="ARBA00005916"/>
    </source>
</evidence>
<dbReference type="FunFam" id="3.30.460.30:FF:000001">
    <property type="entry name" value="Glutamyl-tRNA reductase"/>
    <property type="match status" value="1"/>
</dbReference>
<dbReference type="SUPFAM" id="SSF69075">
    <property type="entry name" value="Glutamyl tRNA-reductase dimerization domain"/>
    <property type="match status" value="1"/>
</dbReference>
<dbReference type="EMBL" id="PVTI01000010">
    <property type="protein sequence ID" value="PRY59325.1"/>
    <property type="molecule type" value="Genomic_DNA"/>
</dbReference>
<dbReference type="GO" id="GO:0019353">
    <property type="term" value="P:protoporphyrinogen IX biosynthetic process from glutamate"/>
    <property type="evidence" value="ECO:0007669"/>
    <property type="project" value="TreeGrafter"/>
</dbReference>
<dbReference type="AlphaFoldDB" id="A0A2T0UN19"/>
<comment type="domain">
    <text evidence="8">Possesses an unusual extended V-shaped dimeric structure with each monomer consisting of three distinct domains arranged along a curved 'spinal' alpha-helix. The N-terminal catalytic domain specifically recognizes the glutamate moiety of the substrate. The second domain is the NADPH-binding domain, and the third C-terminal domain is responsible for dimerization.</text>
</comment>
<dbReference type="SUPFAM" id="SSF69742">
    <property type="entry name" value="Glutamyl tRNA-reductase catalytic, N-terminal domain"/>
    <property type="match status" value="1"/>
</dbReference>
<keyword evidence="5 8" id="KW-0560">Oxidoreductase</keyword>
<gene>
    <name evidence="8" type="primary">hemA</name>
    <name evidence="17" type="ORF">BCF74_11062</name>
</gene>
<dbReference type="PROSITE" id="PS00747">
    <property type="entry name" value="GLUTR"/>
    <property type="match status" value="1"/>
</dbReference>
<evidence type="ECO:0000259" key="14">
    <source>
        <dbReference type="Pfam" id="PF00745"/>
    </source>
</evidence>
<evidence type="ECO:0000256" key="7">
    <source>
        <dbReference type="ARBA" id="ARBA00047464"/>
    </source>
</evidence>
<dbReference type="GO" id="GO:0050661">
    <property type="term" value="F:NADP binding"/>
    <property type="evidence" value="ECO:0007669"/>
    <property type="project" value="InterPro"/>
</dbReference>
<dbReference type="OrthoDB" id="110209at2"/>
<sequence>MSLLVLGLSHHGAPIELLEAAALDVAARGRLEAAAVASEHVVESVVVSTCNRTEVYAEGLTFHGALADVSEALASATGVPLAELQPHLYVHYEDRGIAHAFSVAAGLDSMAVGEAQILGQLRESLSRAQRRGHVGPALNTLLQQALRVGKRVHTETAIDDVSRSLVGAGLGVATGVVGPIESAHVLVIGAGGMGALAATTAHQAGAASVTVVNRGAARAERLAERVAGTARAWDERVAALADADIVISSTGATGVVVTEADVSYAAQSRGGRPQLYLDLALPHDVDLAVANLDGVTRVGLAELGELLSTAGDLPQVDEARDIVTGEVAAYLTERSSEAVAPTVAALRTRAKEVVDDEMARLERRTPGLADADRAEVQRAVHRIVEKLLHAPTVRVKEMAQAGQGGSYAKALSELFDLDPREVRVVSTPPVIPVSTPPVIPVTDEEEGR</sequence>
<feature type="site" description="Important for activity" evidence="8 12">
    <location>
        <position position="99"/>
    </location>
</feature>
<dbReference type="RefSeq" id="WP_106297371.1">
    <property type="nucleotide sequence ID" value="NZ_PVTI01000010.1"/>
</dbReference>
<dbReference type="Pfam" id="PF01488">
    <property type="entry name" value="Shikimate_DH"/>
    <property type="match status" value="1"/>
</dbReference>
<dbReference type="PANTHER" id="PTHR43013">
    <property type="entry name" value="GLUTAMYL-TRNA REDUCTASE"/>
    <property type="match status" value="1"/>
</dbReference>
<dbReference type="InterPro" id="IPR015895">
    <property type="entry name" value="4pyrrol_synth_GluRdtase_N"/>
</dbReference>
<organism evidence="17 18">
    <name type="scientific">Knoellia remsis</name>
    <dbReference type="NCBI Taxonomy" id="407159"/>
    <lineage>
        <taxon>Bacteria</taxon>
        <taxon>Bacillati</taxon>
        <taxon>Actinomycetota</taxon>
        <taxon>Actinomycetes</taxon>
        <taxon>Micrococcales</taxon>
        <taxon>Intrasporangiaceae</taxon>
        <taxon>Knoellia</taxon>
    </lineage>
</organism>
<dbReference type="Proteomes" id="UP000237822">
    <property type="component" value="Unassembled WGS sequence"/>
</dbReference>
<evidence type="ECO:0000256" key="5">
    <source>
        <dbReference type="ARBA" id="ARBA00023002"/>
    </source>
</evidence>
<comment type="caution">
    <text evidence="17">The sequence shown here is derived from an EMBL/GenBank/DDBJ whole genome shotgun (WGS) entry which is preliminary data.</text>
</comment>
<dbReference type="UniPathway" id="UPA00251">
    <property type="reaction ID" value="UER00316"/>
</dbReference>
<feature type="domain" description="Quinate/shikimate 5-dehydrogenase/glutamyl-tRNA reductase" evidence="15">
    <location>
        <begin position="176"/>
        <end position="303"/>
    </location>
</feature>
<dbReference type="Pfam" id="PF05201">
    <property type="entry name" value="GlutR_N"/>
    <property type="match status" value="1"/>
</dbReference>
<feature type="active site" description="Nucleophile" evidence="8 9">
    <location>
        <position position="50"/>
    </location>
</feature>
<feature type="binding site" evidence="8 10">
    <location>
        <position position="120"/>
    </location>
    <ligand>
        <name>substrate</name>
    </ligand>
</feature>
<dbReference type="HAMAP" id="MF_00087">
    <property type="entry name" value="Glu_tRNA_reductase"/>
    <property type="match status" value="1"/>
</dbReference>
<dbReference type="InterPro" id="IPR036291">
    <property type="entry name" value="NAD(P)-bd_dom_sf"/>
</dbReference>
<feature type="binding site" evidence="8 11">
    <location>
        <begin position="189"/>
        <end position="194"/>
    </location>
    <ligand>
        <name>NADP(+)</name>
        <dbReference type="ChEBI" id="CHEBI:58349"/>
    </ligand>
</feature>
<dbReference type="EC" id="1.2.1.70" evidence="3 8"/>
<evidence type="ECO:0000256" key="13">
    <source>
        <dbReference type="RuleBase" id="RU000584"/>
    </source>
</evidence>
<comment type="subunit">
    <text evidence="8">Homodimer.</text>
</comment>
<reference evidence="17 18" key="1">
    <citation type="submission" date="2018-03" db="EMBL/GenBank/DDBJ databases">
        <title>Genomic Encyclopedia of Archaeal and Bacterial Type Strains, Phase II (KMG-II): from individual species to whole genera.</title>
        <authorList>
            <person name="Goeker M."/>
        </authorList>
    </citation>
    <scope>NUCLEOTIDE SEQUENCE [LARGE SCALE GENOMIC DNA]</scope>
    <source>
        <strain evidence="17 18">ATCC BAA-1496</strain>
    </source>
</reference>
<accession>A0A2T0UN19</accession>
<evidence type="ECO:0000256" key="9">
    <source>
        <dbReference type="PIRSR" id="PIRSR000445-1"/>
    </source>
</evidence>
<evidence type="ECO:0000313" key="18">
    <source>
        <dbReference type="Proteomes" id="UP000237822"/>
    </source>
</evidence>
<feature type="binding site" evidence="8 10">
    <location>
        <begin position="49"/>
        <end position="52"/>
    </location>
    <ligand>
        <name>substrate</name>
    </ligand>
</feature>
<dbReference type="InterPro" id="IPR036343">
    <property type="entry name" value="GluRdtase_N_sf"/>
</dbReference>
<dbReference type="Gene3D" id="3.30.460.30">
    <property type="entry name" value="Glutamyl-tRNA reductase, N-terminal domain"/>
    <property type="match status" value="1"/>
</dbReference>
<dbReference type="PIRSF" id="PIRSF000445">
    <property type="entry name" value="4pyrrol_synth_GluRdtase"/>
    <property type="match status" value="1"/>
</dbReference>
<dbReference type="InterPro" id="IPR006151">
    <property type="entry name" value="Shikm_DH/Glu-tRNA_Rdtase"/>
</dbReference>
<protein>
    <recommendedName>
        <fullName evidence="3 8">Glutamyl-tRNA reductase</fullName>
        <shortName evidence="8">GluTR</shortName>
        <ecNumber evidence="3 8">1.2.1.70</ecNumber>
    </recommendedName>
</protein>
<comment type="function">
    <text evidence="8">Catalyzes the NADPH-dependent reduction of glutamyl-tRNA(Glu) to glutamate 1-semialdehyde (GSA).</text>
</comment>
<evidence type="ECO:0000256" key="12">
    <source>
        <dbReference type="PIRSR" id="PIRSR000445-4"/>
    </source>
</evidence>
<evidence type="ECO:0000259" key="16">
    <source>
        <dbReference type="Pfam" id="PF05201"/>
    </source>
</evidence>
<feature type="binding site" evidence="8 10">
    <location>
        <position position="109"/>
    </location>
    <ligand>
        <name>substrate</name>
    </ligand>
</feature>
<dbReference type="GO" id="GO:0008883">
    <property type="term" value="F:glutamyl-tRNA reductase activity"/>
    <property type="evidence" value="ECO:0007669"/>
    <property type="project" value="UniProtKB-UniRule"/>
</dbReference>
<dbReference type="InterPro" id="IPR036453">
    <property type="entry name" value="GluRdtase_dimer_dom_sf"/>
</dbReference>
<dbReference type="Pfam" id="PF00745">
    <property type="entry name" value="GlutR_dimer"/>
    <property type="match status" value="1"/>
</dbReference>
<comment type="similarity">
    <text evidence="2 8 13">Belongs to the glutamyl-tRNA reductase family.</text>
</comment>
<comment type="catalytic activity">
    <reaction evidence="7 8 13">
        <text>(S)-4-amino-5-oxopentanoate + tRNA(Glu) + NADP(+) = L-glutamyl-tRNA(Glu) + NADPH + H(+)</text>
        <dbReference type="Rhea" id="RHEA:12344"/>
        <dbReference type="Rhea" id="RHEA-COMP:9663"/>
        <dbReference type="Rhea" id="RHEA-COMP:9680"/>
        <dbReference type="ChEBI" id="CHEBI:15378"/>
        <dbReference type="ChEBI" id="CHEBI:57501"/>
        <dbReference type="ChEBI" id="CHEBI:57783"/>
        <dbReference type="ChEBI" id="CHEBI:58349"/>
        <dbReference type="ChEBI" id="CHEBI:78442"/>
        <dbReference type="ChEBI" id="CHEBI:78520"/>
        <dbReference type="EC" id="1.2.1.70"/>
    </reaction>
</comment>
<comment type="pathway">
    <text evidence="1 8 13">Porphyrin-containing compound metabolism; protoporphyrin-IX biosynthesis; 5-aminolevulinate from L-glutamyl-tRNA(Glu): step 1/2.</text>
</comment>